<dbReference type="InterPro" id="IPR008995">
    <property type="entry name" value="Mo/tungstate-bd_C_term_dom"/>
</dbReference>
<accession>A0A4R4J939</accession>
<dbReference type="InterPro" id="IPR050334">
    <property type="entry name" value="Molybdenum_import_ModC"/>
</dbReference>
<evidence type="ECO:0000313" key="13">
    <source>
        <dbReference type="Proteomes" id="UP000295598"/>
    </source>
</evidence>
<dbReference type="AlphaFoldDB" id="A0A4R4J939"/>
<sequence>MANPLGKETSGSNMLELDFEQQLGDLHLQVDTQLPSEGITAVFGLSGAGKTSLINVIAGLLRPQKGRVVLNDHVLVDIEKGTCLPPEQRRIGHVFQDARLFPHYRVKGNLQYGMSSVMKPEFDSIIHLLGIEHLLSRFPLTLSGGEKQRVAIGRALLTAPELLLMDEPLASLDLPRKRELLPYLERLSQDVKIPILYVSHNLDEILRLAENVIVMDNGKVRATGKLAEVWASSALRPWLQKETLSSILNVSMVEHHNRYEMTAVAFADKALWLPKIDAQPGTDLRIRIDASDVSLVLEPPRGSSIRNILAAKVVEFFDDNEQVDVKLALSGHYLWARITPWARDELNLRQGQWLYAQIKSVSLNRQL</sequence>
<dbReference type="SMART" id="SM00382">
    <property type="entry name" value="AAA"/>
    <property type="match status" value="1"/>
</dbReference>
<name>A0A4R4J939_9GAMM</name>
<dbReference type="GO" id="GO:0016020">
    <property type="term" value="C:membrane"/>
    <property type="evidence" value="ECO:0007669"/>
    <property type="project" value="InterPro"/>
</dbReference>
<evidence type="ECO:0000259" key="10">
    <source>
        <dbReference type="PROSITE" id="PS50893"/>
    </source>
</evidence>
<keyword evidence="4" id="KW-0997">Cell inner membrane</keyword>
<protein>
    <submittedName>
        <fullName evidence="12">Molybdenum ABC transporter ATP-binding protein</fullName>
    </submittedName>
</protein>
<dbReference type="SUPFAM" id="SSF50331">
    <property type="entry name" value="MOP-like"/>
    <property type="match status" value="1"/>
</dbReference>
<comment type="caution">
    <text evidence="12">The sequence shown here is derived from an EMBL/GenBank/DDBJ whole genome shotgun (WGS) entry which is preliminary data.</text>
</comment>
<keyword evidence="8" id="KW-0472">Membrane</keyword>
<dbReference type="PROSITE" id="PS00211">
    <property type="entry name" value="ABC_TRANSPORTER_1"/>
    <property type="match status" value="1"/>
</dbReference>
<keyword evidence="2" id="KW-1003">Cell membrane</keyword>
<evidence type="ECO:0000256" key="9">
    <source>
        <dbReference type="PROSITE-ProRule" id="PRU01213"/>
    </source>
</evidence>
<dbReference type="NCBIfam" id="TIGR00638">
    <property type="entry name" value="Mop"/>
    <property type="match status" value="1"/>
</dbReference>
<evidence type="ECO:0000256" key="3">
    <source>
        <dbReference type="ARBA" id="ARBA00022505"/>
    </source>
</evidence>
<feature type="domain" description="ABC transporter" evidence="10">
    <location>
        <begin position="12"/>
        <end position="242"/>
    </location>
</feature>
<dbReference type="Pfam" id="PF00005">
    <property type="entry name" value="ABC_tran"/>
    <property type="match status" value="1"/>
</dbReference>
<dbReference type="Pfam" id="PF03459">
    <property type="entry name" value="TOBE"/>
    <property type="match status" value="1"/>
</dbReference>
<dbReference type="InterPro" id="IPR004606">
    <property type="entry name" value="Mop_domain"/>
</dbReference>
<keyword evidence="6 12" id="KW-0067">ATP-binding</keyword>
<dbReference type="GO" id="GO:0015098">
    <property type="term" value="F:molybdate ion transmembrane transporter activity"/>
    <property type="evidence" value="ECO:0007669"/>
    <property type="project" value="InterPro"/>
</dbReference>
<dbReference type="Proteomes" id="UP000295598">
    <property type="component" value="Unassembled WGS sequence"/>
</dbReference>
<organism evidence="12 13">
    <name type="scientific">Photorhabdus khanii subsp. guanajuatensis</name>
    <dbReference type="NCBI Taxonomy" id="2100166"/>
    <lineage>
        <taxon>Bacteria</taxon>
        <taxon>Pseudomonadati</taxon>
        <taxon>Pseudomonadota</taxon>
        <taxon>Gammaproteobacteria</taxon>
        <taxon>Enterobacterales</taxon>
        <taxon>Morganellaceae</taxon>
        <taxon>Photorhabdus</taxon>
    </lineage>
</organism>
<dbReference type="InterPro" id="IPR003593">
    <property type="entry name" value="AAA+_ATPase"/>
</dbReference>
<evidence type="ECO:0000256" key="8">
    <source>
        <dbReference type="ARBA" id="ARBA00023136"/>
    </source>
</evidence>
<dbReference type="InterPro" id="IPR005116">
    <property type="entry name" value="Transp-assoc_OB_typ1"/>
</dbReference>
<evidence type="ECO:0000256" key="6">
    <source>
        <dbReference type="ARBA" id="ARBA00022840"/>
    </source>
</evidence>
<evidence type="ECO:0000259" key="11">
    <source>
        <dbReference type="PROSITE" id="PS51866"/>
    </source>
</evidence>
<evidence type="ECO:0000313" key="12">
    <source>
        <dbReference type="EMBL" id="TDB49059.1"/>
    </source>
</evidence>
<keyword evidence="5" id="KW-0547">Nucleotide-binding</keyword>
<dbReference type="SUPFAM" id="SSF52540">
    <property type="entry name" value="P-loop containing nucleoside triphosphate hydrolases"/>
    <property type="match status" value="1"/>
</dbReference>
<keyword evidence="1" id="KW-0813">Transport</keyword>
<dbReference type="GO" id="GO:0140359">
    <property type="term" value="F:ABC-type transporter activity"/>
    <property type="evidence" value="ECO:0007669"/>
    <property type="project" value="InterPro"/>
</dbReference>
<dbReference type="NCBIfam" id="TIGR02142">
    <property type="entry name" value="modC_ABC"/>
    <property type="match status" value="1"/>
</dbReference>
<dbReference type="PROSITE" id="PS50893">
    <property type="entry name" value="ABC_TRANSPORTER_2"/>
    <property type="match status" value="1"/>
</dbReference>
<dbReference type="InterPro" id="IPR027417">
    <property type="entry name" value="P-loop_NTPase"/>
</dbReference>
<dbReference type="PANTHER" id="PTHR43514">
    <property type="entry name" value="ABC TRANSPORTER I FAMILY MEMBER 10"/>
    <property type="match status" value="1"/>
</dbReference>
<dbReference type="NCBIfam" id="NF008355">
    <property type="entry name" value="PRK11144.1"/>
    <property type="match status" value="1"/>
</dbReference>
<evidence type="ECO:0000256" key="2">
    <source>
        <dbReference type="ARBA" id="ARBA00022475"/>
    </source>
</evidence>
<feature type="domain" description="Mop" evidence="11">
    <location>
        <begin position="302"/>
        <end position="367"/>
    </location>
</feature>
<evidence type="ECO:0000256" key="7">
    <source>
        <dbReference type="ARBA" id="ARBA00022967"/>
    </source>
</evidence>
<dbReference type="GO" id="GO:0016887">
    <property type="term" value="F:ATP hydrolysis activity"/>
    <property type="evidence" value="ECO:0007669"/>
    <property type="project" value="InterPro"/>
</dbReference>
<evidence type="ECO:0000256" key="1">
    <source>
        <dbReference type="ARBA" id="ARBA00022448"/>
    </source>
</evidence>
<keyword evidence="3 9" id="KW-0500">Molybdenum</keyword>
<dbReference type="InterPro" id="IPR017871">
    <property type="entry name" value="ABC_transporter-like_CS"/>
</dbReference>
<dbReference type="FunFam" id="3.40.50.300:FF:000634">
    <property type="entry name" value="Molybdenum import ATP-binding protein ModC"/>
    <property type="match status" value="1"/>
</dbReference>
<evidence type="ECO:0000256" key="5">
    <source>
        <dbReference type="ARBA" id="ARBA00022741"/>
    </source>
</evidence>
<proteinExistence type="predicted"/>
<dbReference type="GO" id="GO:0005524">
    <property type="term" value="F:ATP binding"/>
    <property type="evidence" value="ECO:0007669"/>
    <property type="project" value="UniProtKB-KW"/>
</dbReference>
<dbReference type="InterPro" id="IPR003439">
    <property type="entry name" value="ABC_transporter-like_ATP-bd"/>
</dbReference>
<dbReference type="Gene3D" id="3.40.50.300">
    <property type="entry name" value="P-loop containing nucleotide triphosphate hydrolases"/>
    <property type="match status" value="1"/>
</dbReference>
<gene>
    <name evidence="12" type="primary">modC</name>
    <name evidence="12" type="ORF">C5467_18205</name>
</gene>
<keyword evidence="7" id="KW-1278">Translocase</keyword>
<dbReference type="InterPro" id="IPR011868">
    <property type="entry name" value="ModC_ABC_ATP-bd"/>
</dbReference>
<dbReference type="EMBL" id="PUJY01000038">
    <property type="protein sequence ID" value="TDB49059.1"/>
    <property type="molecule type" value="Genomic_DNA"/>
</dbReference>
<evidence type="ECO:0000256" key="4">
    <source>
        <dbReference type="ARBA" id="ARBA00022519"/>
    </source>
</evidence>
<dbReference type="PROSITE" id="PS51866">
    <property type="entry name" value="MOP"/>
    <property type="match status" value="1"/>
</dbReference>
<reference evidence="12 13" key="1">
    <citation type="journal article" date="2019" name="Int. J. Syst. Evol. Microbiol.">
        <title>Photorhabdus khanii subsp. guanajuatensis subsp. nov., isolated from Heterorhabditis atacamensis, and Photorhabdus luminescens subsp. mexicana subsp. nov., isolated from Heterorhabditis mexicana entomopathogenic nematodes.</title>
        <authorList>
            <person name="Machado R.A.R."/>
            <person name="Bruno P."/>
            <person name="Arce C.C.M."/>
            <person name="Liechti N."/>
            <person name="Kohler A."/>
            <person name="Bernal J."/>
            <person name="Bruggmann R."/>
            <person name="Turlings T.C.J."/>
        </authorList>
    </citation>
    <scope>NUCLEOTIDE SEQUENCE [LARGE SCALE GENOMIC DNA]</scope>
    <source>
        <strain evidence="12 13">MEX20-17</strain>
    </source>
</reference>
<dbReference type="PANTHER" id="PTHR43514:SF4">
    <property type="entry name" value="ABC TRANSPORTER I FAMILY MEMBER 10"/>
    <property type="match status" value="1"/>
</dbReference>
<dbReference type="Gene3D" id="2.40.50.100">
    <property type="match status" value="1"/>
</dbReference>